<name>A0ACB8YSX8_9ASTR</name>
<comment type="caution">
    <text evidence="1">The sequence shown here is derived from an EMBL/GenBank/DDBJ whole genome shotgun (WGS) entry which is preliminary data.</text>
</comment>
<protein>
    <submittedName>
        <fullName evidence="1">Uncharacterized protein</fullName>
    </submittedName>
</protein>
<accession>A0ACB8YSX8</accession>
<sequence>MFTRWLCLPKLLPYLLLYLLLENEDDPGGCKGKDFRSEVRNLGIVWFESIVGTTPHGLFRHSTSDTRSNGTAGPHTPSPPLSTSSSQIITSTIIPSSLSLSLSLSLPKYTSLSLKPTDSFRSPDHHRCYFPMAQKREKEETELKVPETLTLCTPSLPAATSKISGSDEHRSSSPDRSDLKTGAVVDSRLSSASSPKRPDLHQKPRSPAVEASEDDSNKLKRREINRCSGCRRKVGLMGFRCRCGEMFCSDHRYSDRHDCSYDYKAAGRESIARENPVVRAAKILKV</sequence>
<dbReference type="Proteomes" id="UP001056120">
    <property type="component" value="Linkage Group LG27"/>
</dbReference>
<evidence type="ECO:0000313" key="1">
    <source>
        <dbReference type="EMBL" id="KAI3688211.1"/>
    </source>
</evidence>
<reference evidence="1 2" key="2">
    <citation type="journal article" date="2022" name="Mol. Ecol. Resour.">
        <title>The genomes of chicory, endive, great burdock and yacon provide insights into Asteraceae paleo-polyploidization history and plant inulin production.</title>
        <authorList>
            <person name="Fan W."/>
            <person name="Wang S."/>
            <person name="Wang H."/>
            <person name="Wang A."/>
            <person name="Jiang F."/>
            <person name="Liu H."/>
            <person name="Zhao H."/>
            <person name="Xu D."/>
            <person name="Zhang Y."/>
        </authorList>
    </citation>
    <scope>NUCLEOTIDE SEQUENCE [LARGE SCALE GENOMIC DNA]</scope>
    <source>
        <strain evidence="2">cv. Yunnan</strain>
        <tissue evidence="1">Leaves</tissue>
    </source>
</reference>
<organism evidence="1 2">
    <name type="scientific">Smallanthus sonchifolius</name>
    <dbReference type="NCBI Taxonomy" id="185202"/>
    <lineage>
        <taxon>Eukaryota</taxon>
        <taxon>Viridiplantae</taxon>
        <taxon>Streptophyta</taxon>
        <taxon>Embryophyta</taxon>
        <taxon>Tracheophyta</taxon>
        <taxon>Spermatophyta</taxon>
        <taxon>Magnoliopsida</taxon>
        <taxon>eudicotyledons</taxon>
        <taxon>Gunneridae</taxon>
        <taxon>Pentapetalae</taxon>
        <taxon>asterids</taxon>
        <taxon>campanulids</taxon>
        <taxon>Asterales</taxon>
        <taxon>Asteraceae</taxon>
        <taxon>Asteroideae</taxon>
        <taxon>Heliantheae alliance</taxon>
        <taxon>Millerieae</taxon>
        <taxon>Smallanthus</taxon>
    </lineage>
</organism>
<dbReference type="EMBL" id="CM042044">
    <property type="protein sequence ID" value="KAI3688211.1"/>
    <property type="molecule type" value="Genomic_DNA"/>
</dbReference>
<evidence type="ECO:0000313" key="2">
    <source>
        <dbReference type="Proteomes" id="UP001056120"/>
    </source>
</evidence>
<keyword evidence="2" id="KW-1185">Reference proteome</keyword>
<reference evidence="2" key="1">
    <citation type="journal article" date="2022" name="Mol. Ecol. Resour.">
        <title>The genomes of chicory, endive, great burdock and yacon provide insights into Asteraceae palaeo-polyploidization history and plant inulin production.</title>
        <authorList>
            <person name="Fan W."/>
            <person name="Wang S."/>
            <person name="Wang H."/>
            <person name="Wang A."/>
            <person name="Jiang F."/>
            <person name="Liu H."/>
            <person name="Zhao H."/>
            <person name="Xu D."/>
            <person name="Zhang Y."/>
        </authorList>
    </citation>
    <scope>NUCLEOTIDE SEQUENCE [LARGE SCALE GENOMIC DNA]</scope>
    <source>
        <strain evidence="2">cv. Yunnan</strain>
    </source>
</reference>
<gene>
    <name evidence="1" type="ORF">L1987_81921</name>
</gene>
<proteinExistence type="predicted"/>